<evidence type="ECO:0000256" key="4">
    <source>
        <dbReference type="ARBA" id="ARBA00022619"/>
    </source>
</evidence>
<feature type="active site" description="Proton donor" evidence="9">
    <location>
        <position position="90"/>
    </location>
</feature>
<sequence>MPITSIEGDFIAPQGRFALLAGRFNSFVVESLISGAVDTLRRHGVSDEQIQIIRAPGAFELPLVAKKLAQAQRFDAIIALGAVIRGGTPHFEYVAGECTKGLAQVSLEYGLPIAFGVLTVDSIEQAIERSGTKAGNKGSEAALSALEMLSLLTQLERALP</sequence>
<dbReference type="InterPro" id="IPR034964">
    <property type="entry name" value="LS"/>
</dbReference>
<proteinExistence type="inferred from homology"/>
<evidence type="ECO:0000256" key="5">
    <source>
        <dbReference type="ARBA" id="ARBA00022679"/>
    </source>
</evidence>
<dbReference type="RefSeq" id="WP_068387379.1">
    <property type="nucleotide sequence ID" value="NZ_LSZO01000042.1"/>
</dbReference>
<dbReference type="GO" id="GO:0009349">
    <property type="term" value="C:riboflavin synthase complex"/>
    <property type="evidence" value="ECO:0007669"/>
    <property type="project" value="UniProtKB-UniRule"/>
</dbReference>
<reference evidence="10 11" key="1">
    <citation type="submission" date="2016-02" db="EMBL/GenBank/DDBJ databases">
        <authorList>
            <person name="Wen L."/>
            <person name="He K."/>
            <person name="Yang H."/>
        </authorList>
    </citation>
    <scope>NUCLEOTIDE SEQUENCE [LARGE SCALE GENOMIC DNA]</scope>
    <source>
        <strain evidence="10 11">CV58</strain>
    </source>
</reference>
<evidence type="ECO:0000256" key="6">
    <source>
        <dbReference type="ARBA" id="ARBA00048785"/>
    </source>
</evidence>
<dbReference type="OrthoDB" id="9809709at2"/>
<comment type="catalytic activity">
    <reaction evidence="6 9">
        <text>(2S)-2-hydroxy-3-oxobutyl phosphate + 5-amino-6-(D-ribitylamino)uracil = 6,7-dimethyl-8-(1-D-ribityl)lumazine + phosphate + 2 H2O + H(+)</text>
        <dbReference type="Rhea" id="RHEA:26152"/>
        <dbReference type="ChEBI" id="CHEBI:15377"/>
        <dbReference type="ChEBI" id="CHEBI:15378"/>
        <dbReference type="ChEBI" id="CHEBI:15934"/>
        <dbReference type="ChEBI" id="CHEBI:43474"/>
        <dbReference type="ChEBI" id="CHEBI:58201"/>
        <dbReference type="ChEBI" id="CHEBI:58830"/>
        <dbReference type="EC" id="2.5.1.78"/>
    </reaction>
</comment>
<evidence type="ECO:0000256" key="7">
    <source>
        <dbReference type="ARBA" id="ARBA00058151"/>
    </source>
</evidence>
<feature type="binding site" evidence="9">
    <location>
        <position position="115"/>
    </location>
    <ligand>
        <name>5-amino-6-(D-ribitylamino)uracil</name>
        <dbReference type="ChEBI" id="CHEBI:15934"/>
    </ligand>
</feature>
<dbReference type="GO" id="GO:0009231">
    <property type="term" value="P:riboflavin biosynthetic process"/>
    <property type="evidence" value="ECO:0007669"/>
    <property type="project" value="UniProtKB-UniRule"/>
</dbReference>
<dbReference type="UniPathway" id="UPA00275">
    <property type="reaction ID" value="UER00404"/>
</dbReference>
<organism evidence="10 11">
    <name type="scientific">Ventosimonas gracilis</name>
    <dbReference type="NCBI Taxonomy" id="1680762"/>
    <lineage>
        <taxon>Bacteria</taxon>
        <taxon>Pseudomonadati</taxon>
        <taxon>Pseudomonadota</taxon>
        <taxon>Gammaproteobacteria</taxon>
        <taxon>Pseudomonadales</taxon>
        <taxon>Ventosimonadaceae</taxon>
        <taxon>Ventosimonas</taxon>
    </lineage>
</organism>
<evidence type="ECO:0000256" key="2">
    <source>
        <dbReference type="ARBA" id="ARBA00007424"/>
    </source>
</evidence>
<dbReference type="SUPFAM" id="SSF52121">
    <property type="entry name" value="Lumazine synthase"/>
    <property type="match status" value="1"/>
</dbReference>
<comment type="similarity">
    <text evidence="2 9">Belongs to the DMRL synthase family.</text>
</comment>
<dbReference type="InterPro" id="IPR036467">
    <property type="entry name" value="LS/RS_sf"/>
</dbReference>
<protein>
    <recommendedName>
        <fullName evidence="8 9">6,7-dimethyl-8-ribityllumazine synthase</fullName>
        <shortName evidence="9">DMRL synthase</shortName>
        <shortName evidence="9">LS</shortName>
        <shortName evidence="9">Lumazine synthase</shortName>
        <ecNumber evidence="3 9">2.5.1.78</ecNumber>
    </recommendedName>
</protein>
<comment type="pathway">
    <text evidence="1 9">Cofactor biosynthesis; riboflavin biosynthesis; riboflavin from 2-hydroxy-3-oxobutyl phosphate and 5-amino-6-(D-ribitylamino)uracil: step 1/2.</text>
</comment>
<dbReference type="EMBL" id="LSZO01000042">
    <property type="protein sequence ID" value="KXU39134.1"/>
    <property type="molecule type" value="Genomic_DNA"/>
</dbReference>
<dbReference type="HAMAP" id="MF_00178">
    <property type="entry name" value="Lumazine_synth"/>
    <property type="match status" value="1"/>
</dbReference>
<comment type="caution">
    <text evidence="10">The sequence shown here is derived from an EMBL/GenBank/DDBJ whole genome shotgun (WGS) entry which is preliminary data.</text>
</comment>
<evidence type="ECO:0000313" key="10">
    <source>
        <dbReference type="EMBL" id="KXU39134.1"/>
    </source>
</evidence>
<evidence type="ECO:0000256" key="9">
    <source>
        <dbReference type="HAMAP-Rule" id="MF_00178"/>
    </source>
</evidence>
<dbReference type="CDD" id="cd09209">
    <property type="entry name" value="Lumazine_synthase-I"/>
    <property type="match status" value="1"/>
</dbReference>
<dbReference type="Gene3D" id="3.40.50.960">
    <property type="entry name" value="Lumazine/riboflavin synthase"/>
    <property type="match status" value="1"/>
</dbReference>
<comment type="function">
    <text evidence="7 9">Catalyzes the formation of 6,7-dimethyl-8-ribityllumazine by condensation of 5-amino-6-(D-ribitylamino)uracil with 3,4-dihydroxy-2-butanone 4-phosphate. This is the penultimate step in the biosynthesis of riboflavin.</text>
</comment>
<dbReference type="AlphaFoldDB" id="A0A139SXA1"/>
<feature type="binding site" evidence="9">
    <location>
        <begin position="82"/>
        <end position="84"/>
    </location>
    <ligand>
        <name>5-amino-6-(D-ribitylamino)uracil</name>
        <dbReference type="ChEBI" id="CHEBI:15934"/>
    </ligand>
</feature>
<dbReference type="NCBIfam" id="NF000812">
    <property type="entry name" value="PRK00061.1-4"/>
    <property type="match status" value="1"/>
</dbReference>
<dbReference type="GO" id="GO:0005829">
    <property type="term" value="C:cytosol"/>
    <property type="evidence" value="ECO:0007669"/>
    <property type="project" value="TreeGrafter"/>
</dbReference>
<dbReference type="Proteomes" id="UP000072660">
    <property type="component" value="Unassembled WGS sequence"/>
</dbReference>
<dbReference type="PANTHER" id="PTHR21058:SF0">
    <property type="entry name" value="6,7-DIMETHYL-8-RIBITYLLUMAZINE SYNTHASE"/>
    <property type="match status" value="1"/>
</dbReference>
<evidence type="ECO:0000256" key="3">
    <source>
        <dbReference type="ARBA" id="ARBA00012664"/>
    </source>
</evidence>
<comment type="subunit">
    <text evidence="9">Forms an icosahedral capsid composed of 60 subunits, arranged as a dodecamer of pentamers.</text>
</comment>
<feature type="binding site" evidence="9">
    <location>
        <begin position="87"/>
        <end position="88"/>
    </location>
    <ligand>
        <name>(2S)-2-hydroxy-3-oxobutyl phosphate</name>
        <dbReference type="ChEBI" id="CHEBI:58830"/>
    </ligand>
</feature>
<evidence type="ECO:0000256" key="1">
    <source>
        <dbReference type="ARBA" id="ARBA00004917"/>
    </source>
</evidence>
<feature type="binding site" evidence="9">
    <location>
        <position position="24"/>
    </location>
    <ligand>
        <name>5-amino-6-(D-ribitylamino)uracil</name>
        <dbReference type="ChEBI" id="CHEBI:15934"/>
    </ligand>
</feature>
<accession>A0A139SXA1</accession>
<name>A0A139SXA1_9GAMM</name>
<keyword evidence="11" id="KW-1185">Reference proteome</keyword>
<dbReference type="PANTHER" id="PTHR21058">
    <property type="entry name" value="6,7-DIMETHYL-8-RIBITYLLUMAZINE SYNTHASE DMRL SYNTHASE LUMAZINE SYNTHASE"/>
    <property type="match status" value="1"/>
</dbReference>
<dbReference type="NCBIfam" id="TIGR00114">
    <property type="entry name" value="lumazine-synth"/>
    <property type="match status" value="1"/>
</dbReference>
<keyword evidence="4 9" id="KW-0686">Riboflavin biosynthesis</keyword>
<feature type="binding site" evidence="9">
    <location>
        <begin position="58"/>
        <end position="60"/>
    </location>
    <ligand>
        <name>5-amino-6-(D-ribitylamino)uracil</name>
        <dbReference type="ChEBI" id="CHEBI:15934"/>
    </ligand>
</feature>
<dbReference type="FunFam" id="3.40.50.960:FF:000001">
    <property type="entry name" value="6,7-dimethyl-8-ribityllumazine synthase"/>
    <property type="match status" value="1"/>
</dbReference>
<dbReference type="EC" id="2.5.1.78" evidence="3 9"/>
<gene>
    <name evidence="9 10" type="primary">ribH</name>
    <name evidence="10" type="ORF">AXE65_10175</name>
</gene>
<dbReference type="GO" id="GO:0000906">
    <property type="term" value="F:6,7-dimethyl-8-ribityllumazine synthase activity"/>
    <property type="evidence" value="ECO:0007669"/>
    <property type="project" value="UniProtKB-UniRule"/>
</dbReference>
<evidence type="ECO:0000256" key="8">
    <source>
        <dbReference type="ARBA" id="ARBA00072606"/>
    </source>
</evidence>
<evidence type="ECO:0000313" key="11">
    <source>
        <dbReference type="Proteomes" id="UP000072660"/>
    </source>
</evidence>
<keyword evidence="5 9" id="KW-0808">Transferase</keyword>
<dbReference type="InterPro" id="IPR002180">
    <property type="entry name" value="LS/RS"/>
</dbReference>
<dbReference type="Pfam" id="PF00885">
    <property type="entry name" value="DMRL_synthase"/>
    <property type="match status" value="1"/>
</dbReference>
<feature type="binding site" evidence="9">
    <location>
        <position position="129"/>
    </location>
    <ligand>
        <name>(2S)-2-hydroxy-3-oxobutyl phosphate</name>
        <dbReference type="ChEBI" id="CHEBI:58830"/>
    </ligand>
</feature>